<sequence>MAAFYGRTDNATCPWPFASGAATQQTSTCASAPVAAQSVLCRGRRACDLFKAGLLDPCPGFYKWYEVNVTCTLAGDLGCEAGVDVRGRTVGVVGSASREECRDACVATDSCVFSVRLRDAAGTCILRSAPLTGPDGETRTDPRVDQTCWSRSTEEGSTAGLGFACAAGVGGEALPGRLVADSGWAANLTDCMDRCSETGGCSYILYGEDARCVLLNGLFRGSYLHRNASFVMACFRVAPDLGPGPCRHCPGACVAYPNGVPQCANGESVDSGPVCGLSLGPTRAVCPPGTVLGTMSAFFGRADNITCAWAFGSTDPQQASALSCQPATSCRSAAFASLHLGCLGRQLCYLAPPSSVPDPCAEAYKWTSFAFTCSPAPLAVFDLGPAGMPPWNITNFPDPAARWIWVTPNANIWAAASPALGSMPVFQKVLDVPASSGTILAALTVAADSRCDAYLNESYQGSGFGGWLPTTPVSLPMLLSVGSSRLSLRCHNAGADPSPAGVLATLLLSTGTGVLARTDASWSVFMAPYMPEPSVLGESLMRPWNITPAAPAALREARWIWSSPGADAYAAPNLVPTFYAVWWYTPNTQAGRQATLLLAVDDHADVFWNGIYVRSVDRVPPALPRSPNAAALPRSPNAAAPPSSSTAAPGVAMTWHRLALFIFPGHNLLSVRVFNEDATTGAGGPAGLLAVLLDADNVTVLRSGADVGGSAGGGIWQVHVTSVDTVCSPLKGFTARPNMDGGFDLIAASHVTEAFIACRANDVCRGFNSRGVMKRVVTAATMRVATGTCLYVKV</sequence>
<dbReference type="EMBL" id="LSYV01000125">
    <property type="protein sequence ID" value="KXZ42681.1"/>
    <property type="molecule type" value="Genomic_DNA"/>
</dbReference>
<accession>A0A150FYJ6</accession>
<protein>
    <recommendedName>
        <fullName evidence="4">Apple domain-containing protein</fullName>
    </recommendedName>
</protein>
<dbReference type="Proteomes" id="UP000075714">
    <property type="component" value="Unassembled WGS sequence"/>
</dbReference>
<dbReference type="Gene3D" id="2.60.120.260">
    <property type="entry name" value="Galactose-binding domain-like"/>
    <property type="match status" value="2"/>
</dbReference>
<evidence type="ECO:0000256" key="1">
    <source>
        <dbReference type="SAM" id="MobiDB-lite"/>
    </source>
</evidence>
<feature type="region of interest" description="Disordered" evidence="1">
    <location>
        <begin position="627"/>
        <end position="646"/>
    </location>
</feature>
<dbReference type="InterPro" id="IPR043159">
    <property type="entry name" value="Lectin_gal-bd_sf"/>
</dbReference>
<evidence type="ECO:0000313" key="3">
    <source>
        <dbReference type="Proteomes" id="UP000075714"/>
    </source>
</evidence>
<keyword evidence="3" id="KW-1185">Reference proteome</keyword>
<comment type="caution">
    <text evidence="2">The sequence shown here is derived from an EMBL/GenBank/DDBJ whole genome shotgun (WGS) entry which is preliminary data.</text>
</comment>
<gene>
    <name evidence="2" type="ORF">GPECTOR_125g514</name>
</gene>
<dbReference type="Gene3D" id="2.60.120.740">
    <property type="match status" value="2"/>
</dbReference>
<evidence type="ECO:0000313" key="2">
    <source>
        <dbReference type="EMBL" id="KXZ42681.1"/>
    </source>
</evidence>
<name>A0A150FYJ6_GONPE</name>
<organism evidence="2 3">
    <name type="scientific">Gonium pectorale</name>
    <name type="common">Green alga</name>
    <dbReference type="NCBI Taxonomy" id="33097"/>
    <lineage>
        <taxon>Eukaryota</taxon>
        <taxon>Viridiplantae</taxon>
        <taxon>Chlorophyta</taxon>
        <taxon>core chlorophytes</taxon>
        <taxon>Chlorophyceae</taxon>
        <taxon>CS clade</taxon>
        <taxon>Chlamydomonadales</taxon>
        <taxon>Volvocaceae</taxon>
        <taxon>Gonium</taxon>
    </lineage>
</organism>
<evidence type="ECO:0008006" key="4">
    <source>
        <dbReference type="Google" id="ProtNLM"/>
    </source>
</evidence>
<dbReference type="AlphaFoldDB" id="A0A150FYJ6"/>
<reference evidence="3" key="1">
    <citation type="journal article" date="2016" name="Nat. Commun.">
        <title>The Gonium pectorale genome demonstrates co-option of cell cycle regulation during the evolution of multicellularity.</title>
        <authorList>
            <person name="Hanschen E.R."/>
            <person name="Marriage T.N."/>
            <person name="Ferris P.J."/>
            <person name="Hamaji T."/>
            <person name="Toyoda A."/>
            <person name="Fujiyama A."/>
            <person name="Neme R."/>
            <person name="Noguchi H."/>
            <person name="Minakuchi Y."/>
            <person name="Suzuki M."/>
            <person name="Kawai-Toyooka H."/>
            <person name="Smith D.R."/>
            <person name="Sparks H."/>
            <person name="Anderson J."/>
            <person name="Bakaric R."/>
            <person name="Luria V."/>
            <person name="Karger A."/>
            <person name="Kirschner M.W."/>
            <person name="Durand P.M."/>
            <person name="Michod R.E."/>
            <person name="Nozaki H."/>
            <person name="Olson B.J."/>
        </authorList>
    </citation>
    <scope>NUCLEOTIDE SEQUENCE [LARGE SCALE GENOMIC DNA]</scope>
    <source>
        <strain evidence="3">NIES-2863</strain>
    </source>
</reference>
<dbReference type="OrthoDB" id="536654at2759"/>
<proteinExistence type="predicted"/>